<dbReference type="Proteomes" id="UP000807342">
    <property type="component" value="Unassembled WGS sequence"/>
</dbReference>
<organism evidence="1 2">
    <name type="scientific">Macrolepiota fuliginosa MF-IS2</name>
    <dbReference type="NCBI Taxonomy" id="1400762"/>
    <lineage>
        <taxon>Eukaryota</taxon>
        <taxon>Fungi</taxon>
        <taxon>Dikarya</taxon>
        <taxon>Basidiomycota</taxon>
        <taxon>Agaricomycotina</taxon>
        <taxon>Agaricomycetes</taxon>
        <taxon>Agaricomycetidae</taxon>
        <taxon>Agaricales</taxon>
        <taxon>Agaricineae</taxon>
        <taxon>Agaricaceae</taxon>
        <taxon>Macrolepiota</taxon>
    </lineage>
</organism>
<keyword evidence="2" id="KW-1185">Reference proteome</keyword>
<evidence type="ECO:0000313" key="1">
    <source>
        <dbReference type="EMBL" id="KAF9445981.1"/>
    </source>
</evidence>
<proteinExistence type="predicted"/>
<comment type="caution">
    <text evidence="1">The sequence shown here is derived from an EMBL/GenBank/DDBJ whole genome shotgun (WGS) entry which is preliminary data.</text>
</comment>
<gene>
    <name evidence="1" type="ORF">P691DRAFT_674522</name>
</gene>
<name>A0A9P5XAY8_9AGAR</name>
<reference evidence="1" key="1">
    <citation type="submission" date="2020-11" db="EMBL/GenBank/DDBJ databases">
        <authorList>
            <consortium name="DOE Joint Genome Institute"/>
            <person name="Ahrendt S."/>
            <person name="Riley R."/>
            <person name="Andreopoulos W."/>
            <person name="Labutti K."/>
            <person name="Pangilinan J."/>
            <person name="Ruiz-Duenas F.J."/>
            <person name="Barrasa J.M."/>
            <person name="Sanchez-Garcia M."/>
            <person name="Camarero S."/>
            <person name="Miyauchi S."/>
            <person name="Serrano A."/>
            <person name="Linde D."/>
            <person name="Babiker R."/>
            <person name="Drula E."/>
            <person name="Ayuso-Fernandez I."/>
            <person name="Pacheco R."/>
            <person name="Padilla G."/>
            <person name="Ferreira P."/>
            <person name="Barriuso J."/>
            <person name="Kellner H."/>
            <person name="Castanera R."/>
            <person name="Alfaro M."/>
            <person name="Ramirez L."/>
            <person name="Pisabarro A.G."/>
            <person name="Kuo A."/>
            <person name="Tritt A."/>
            <person name="Lipzen A."/>
            <person name="He G."/>
            <person name="Yan M."/>
            <person name="Ng V."/>
            <person name="Cullen D."/>
            <person name="Martin F."/>
            <person name="Rosso M.-N."/>
            <person name="Henrissat B."/>
            <person name="Hibbett D."/>
            <person name="Martinez A.T."/>
            <person name="Grigoriev I.V."/>
        </authorList>
    </citation>
    <scope>NUCLEOTIDE SEQUENCE</scope>
    <source>
        <strain evidence="1">MF-IS2</strain>
    </source>
</reference>
<dbReference type="AlphaFoldDB" id="A0A9P5XAY8"/>
<evidence type="ECO:0000313" key="2">
    <source>
        <dbReference type="Proteomes" id="UP000807342"/>
    </source>
</evidence>
<dbReference type="Pfam" id="PF20180">
    <property type="entry name" value="UQCC2_CBP6"/>
    <property type="match status" value="1"/>
</dbReference>
<sequence>MAAAAVAGKRTAQKLSSIAQSWAVDPFRPNLQLKTFLESLAAHPRLTPQAVTAARALRDNDMSKKYPLPDKMLHPPSMPHHYDRLVEAFEKSAQGIGRPWWKIFFNVW</sequence>
<dbReference type="OrthoDB" id="2107880at2759"/>
<protein>
    <submittedName>
        <fullName evidence="1">Uncharacterized protein</fullName>
    </submittedName>
</protein>
<dbReference type="EMBL" id="MU151270">
    <property type="protein sequence ID" value="KAF9445981.1"/>
    <property type="molecule type" value="Genomic_DNA"/>
</dbReference>
<accession>A0A9P5XAY8</accession>